<keyword evidence="1" id="KW-0732">Signal</keyword>
<name>A0A518CPB6_9PLAN</name>
<protein>
    <recommendedName>
        <fullName evidence="4">Neutral/alkaline non-lysosomal ceramidase</fullName>
    </recommendedName>
</protein>
<keyword evidence="3" id="KW-1185">Reference proteome</keyword>
<evidence type="ECO:0000256" key="1">
    <source>
        <dbReference type="SAM" id="SignalP"/>
    </source>
</evidence>
<accession>A0A518CPB6</accession>
<dbReference type="Proteomes" id="UP000317178">
    <property type="component" value="Chromosome"/>
</dbReference>
<dbReference type="EMBL" id="CP036281">
    <property type="protein sequence ID" value="QDU81065.1"/>
    <property type="molecule type" value="Genomic_DNA"/>
</dbReference>
<gene>
    <name evidence="2" type="ORF">Pla110_28020</name>
</gene>
<feature type="signal peptide" evidence="1">
    <location>
        <begin position="1"/>
        <end position="28"/>
    </location>
</feature>
<feature type="chain" id="PRO_5022065984" description="Neutral/alkaline non-lysosomal ceramidase" evidence="1">
    <location>
        <begin position="29"/>
        <end position="462"/>
    </location>
</feature>
<evidence type="ECO:0000313" key="3">
    <source>
        <dbReference type="Proteomes" id="UP000317178"/>
    </source>
</evidence>
<dbReference type="AlphaFoldDB" id="A0A518CPB6"/>
<dbReference type="RefSeq" id="WP_197440190.1">
    <property type="nucleotide sequence ID" value="NZ_CP036281.1"/>
</dbReference>
<dbReference type="KEGG" id="plon:Pla110_28020"/>
<evidence type="ECO:0008006" key="4">
    <source>
        <dbReference type="Google" id="ProtNLM"/>
    </source>
</evidence>
<sequence length="462" mass="50804" precursor="true">MRFNFWLLSRSALSCLSFFLMMTAPLSAEIKIAKFNVNATPEIGGPVAYASVRSVQDPLSARGIVLTFDNQKPVVLCAIDWIGIYNSGQDIWKEKLAAAAGTTSDRVAVHGLHQHDGARCDFGTEEKLQAVGLGGMFFDNDFCLETIERVTAAIKTSLSEAEAVTHIGTSKAKVEKVASNRRLLGDDGKVKMMRWSSSRDAEAIAAPEGVIDPFVHQVSFWNSETPLAVLSYYATHPQSHYGKGDVTCEFVGIARNDRDKEVPSALHVHFTGAAGNVAAGKYNDASPENRPVLAERLRTGMESAWSGVEKQPITEEECRWVAHKVLLPISEDRNEKELANILNDDSASDRARVGAAMKLSWWERSQTEWNAEISVLRLGNVQILHMPGEMFVEYSLAAEKMRPEHFVCMAAYGQGGCSYIGTEIAYWQGGYETGKNASSVSPDVEKFLMKEIETLLTESEAP</sequence>
<organism evidence="2 3">
    <name type="scientific">Polystyrenella longa</name>
    <dbReference type="NCBI Taxonomy" id="2528007"/>
    <lineage>
        <taxon>Bacteria</taxon>
        <taxon>Pseudomonadati</taxon>
        <taxon>Planctomycetota</taxon>
        <taxon>Planctomycetia</taxon>
        <taxon>Planctomycetales</taxon>
        <taxon>Planctomycetaceae</taxon>
        <taxon>Polystyrenella</taxon>
    </lineage>
</organism>
<evidence type="ECO:0000313" key="2">
    <source>
        <dbReference type="EMBL" id="QDU81065.1"/>
    </source>
</evidence>
<reference evidence="2 3" key="1">
    <citation type="submission" date="2019-02" db="EMBL/GenBank/DDBJ databases">
        <title>Deep-cultivation of Planctomycetes and their phenomic and genomic characterization uncovers novel biology.</title>
        <authorList>
            <person name="Wiegand S."/>
            <person name="Jogler M."/>
            <person name="Boedeker C."/>
            <person name="Pinto D."/>
            <person name="Vollmers J."/>
            <person name="Rivas-Marin E."/>
            <person name="Kohn T."/>
            <person name="Peeters S.H."/>
            <person name="Heuer A."/>
            <person name="Rast P."/>
            <person name="Oberbeckmann S."/>
            <person name="Bunk B."/>
            <person name="Jeske O."/>
            <person name="Meyerdierks A."/>
            <person name="Storesund J.E."/>
            <person name="Kallscheuer N."/>
            <person name="Luecker S."/>
            <person name="Lage O.M."/>
            <person name="Pohl T."/>
            <person name="Merkel B.J."/>
            <person name="Hornburger P."/>
            <person name="Mueller R.-W."/>
            <person name="Bruemmer F."/>
            <person name="Labrenz M."/>
            <person name="Spormann A.M."/>
            <person name="Op den Camp H."/>
            <person name="Overmann J."/>
            <person name="Amann R."/>
            <person name="Jetten M.S.M."/>
            <person name="Mascher T."/>
            <person name="Medema M.H."/>
            <person name="Devos D.P."/>
            <person name="Kaster A.-K."/>
            <person name="Ovreas L."/>
            <person name="Rohde M."/>
            <person name="Galperin M.Y."/>
            <person name="Jogler C."/>
        </authorList>
    </citation>
    <scope>NUCLEOTIDE SEQUENCE [LARGE SCALE GENOMIC DNA]</scope>
    <source>
        <strain evidence="2 3">Pla110</strain>
    </source>
</reference>
<proteinExistence type="predicted"/>